<dbReference type="HOGENOM" id="CLU_812844_0_0_2"/>
<dbReference type="Pfam" id="PF13432">
    <property type="entry name" value="TPR_16"/>
    <property type="match status" value="1"/>
</dbReference>
<dbReference type="STRING" id="323259.Mhun_1509"/>
<keyword evidence="5" id="KW-1185">Reference proteome</keyword>
<keyword evidence="2 3" id="KW-0802">TPR repeat</keyword>
<dbReference type="PANTHER" id="PTHR44943:SF8">
    <property type="entry name" value="TPR REPEAT-CONTAINING PROTEIN MJ0263"/>
    <property type="match status" value="1"/>
</dbReference>
<dbReference type="SMART" id="SM00028">
    <property type="entry name" value="TPR"/>
    <property type="match status" value="3"/>
</dbReference>
<name>Q2FNR7_METHJ</name>
<protein>
    <submittedName>
        <fullName evidence="4">Tetratricopeptide TPR_2</fullName>
    </submittedName>
</protein>
<dbReference type="AlphaFoldDB" id="Q2FNR7"/>
<dbReference type="Pfam" id="PF14559">
    <property type="entry name" value="TPR_19"/>
    <property type="match status" value="1"/>
</dbReference>
<dbReference type="InterPro" id="IPR019734">
    <property type="entry name" value="TPR_rpt"/>
</dbReference>
<dbReference type="InterPro" id="IPR011990">
    <property type="entry name" value="TPR-like_helical_dom_sf"/>
</dbReference>
<feature type="repeat" description="TPR" evidence="3">
    <location>
        <begin position="105"/>
        <end position="138"/>
    </location>
</feature>
<dbReference type="PROSITE" id="PS50005">
    <property type="entry name" value="TPR"/>
    <property type="match status" value="3"/>
</dbReference>
<dbReference type="SUPFAM" id="SSF48452">
    <property type="entry name" value="TPR-like"/>
    <property type="match status" value="1"/>
</dbReference>
<evidence type="ECO:0000313" key="5">
    <source>
        <dbReference type="Proteomes" id="UP000001941"/>
    </source>
</evidence>
<reference evidence="5" key="1">
    <citation type="journal article" date="2016" name="Stand. Genomic Sci.">
        <title>Complete genome sequence of Methanospirillum hungatei type strain JF1.</title>
        <authorList>
            <person name="Gunsalus R.P."/>
            <person name="Cook L.E."/>
            <person name="Crable B."/>
            <person name="Rohlin L."/>
            <person name="McDonald E."/>
            <person name="Mouttaki H."/>
            <person name="Sieber J.R."/>
            <person name="Poweleit N."/>
            <person name="Zhou H."/>
            <person name="Lapidus A.L."/>
            <person name="Daligault H.E."/>
            <person name="Land M."/>
            <person name="Gilna P."/>
            <person name="Ivanova N."/>
            <person name="Kyrpides N."/>
            <person name="Culley D.E."/>
            <person name="McInerney M.J."/>
        </authorList>
    </citation>
    <scope>NUCLEOTIDE SEQUENCE [LARGE SCALE GENOMIC DNA]</scope>
    <source>
        <strain evidence="5">ATCC 27890 / DSM 864 / NBRC 100397 / JF-1</strain>
    </source>
</reference>
<dbReference type="EMBL" id="CP000254">
    <property type="protein sequence ID" value="ABD41243.1"/>
    <property type="molecule type" value="Genomic_DNA"/>
</dbReference>
<feature type="repeat" description="TPR" evidence="3">
    <location>
        <begin position="71"/>
        <end position="104"/>
    </location>
</feature>
<evidence type="ECO:0000256" key="1">
    <source>
        <dbReference type="ARBA" id="ARBA00022737"/>
    </source>
</evidence>
<dbReference type="eggNOG" id="arCOG03032">
    <property type="taxonomic scope" value="Archaea"/>
</dbReference>
<dbReference type="Gene3D" id="1.25.40.10">
    <property type="entry name" value="Tetratricopeptide repeat domain"/>
    <property type="match status" value="1"/>
</dbReference>
<sequence>MEQETQIQRGIRLAREGKMEEARAVFRDVIDDVPDDASVWCNYATTYLNEEDYVAALPYFEKAIELDPAFHGPYLSAGICLTALGFHEDALRLYDRALQVIPDNHEIWYNKAYTLMELGRVPEAIAGFDHVLKLHPLDAGAYINRRELLKSCTFKGQCVVYTCEEGQMTRVTAYVYSHEGLCFMTFVVDEVDDEDLVEYDPDEVEMYDGPDDDGEVEGIEKDDPRYETRSLVYFTPDGVMAHGQLEHSPEFPAYAENYEVGGYEVLCPDNIWCEVLCRSGHRYLLCQSIDFVYAHDPDTLEVLDVFRFGVKWDDPAYEDGWDDGDREDCQRAWRWWEGRLG</sequence>
<proteinExistence type="predicted"/>
<gene>
    <name evidence="4" type="ordered locus">Mhun_1509</name>
</gene>
<dbReference type="KEGG" id="mhu:Mhun_1509"/>
<dbReference type="RefSeq" id="WP_011448512.1">
    <property type="nucleotide sequence ID" value="NC_007796.1"/>
</dbReference>
<dbReference type="GeneID" id="3922447"/>
<organism evidence="4 5">
    <name type="scientific">Methanospirillum hungatei JF-1 (strain ATCC 27890 / DSM 864 / NBRC 100397 / JF-1)</name>
    <dbReference type="NCBI Taxonomy" id="323259"/>
    <lineage>
        <taxon>Archaea</taxon>
        <taxon>Methanobacteriati</taxon>
        <taxon>Methanobacteriota</taxon>
        <taxon>Stenosarchaea group</taxon>
        <taxon>Methanomicrobia</taxon>
        <taxon>Methanomicrobiales</taxon>
        <taxon>Methanospirillaceae</taxon>
        <taxon>Methanospirillum</taxon>
    </lineage>
</organism>
<dbReference type="InParanoid" id="Q2FNR7"/>
<accession>Q2FNR7</accession>
<dbReference type="InterPro" id="IPR051685">
    <property type="entry name" value="Ycf3/AcsC/BcsC/TPR_MFPF"/>
</dbReference>
<dbReference type="EnsemblBacteria" id="ABD41243">
    <property type="protein sequence ID" value="ABD41243"/>
    <property type="gene ID" value="Mhun_1509"/>
</dbReference>
<dbReference type="OrthoDB" id="111630at2157"/>
<dbReference type="PANTHER" id="PTHR44943">
    <property type="entry name" value="CELLULOSE SYNTHASE OPERON PROTEIN C"/>
    <property type="match status" value="1"/>
</dbReference>
<evidence type="ECO:0000256" key="2">
    <source>
        <dbReference type="ARBA" id="ARBA00022803"/>
    </source>
</evidence>
<keyword evidence="1" id="KW-0677">Repeat</keyword>
<evidence type="ECO:0000256" key="3">
    <source>
        <dbReference type="PROSITE-ProRule" id="PRU00339"/>
    </source>
</evidence>
<evidence type="ECO:0000313" key="4">
    <source>
        <dbReference type="EMBL" id="ABD41243.1"/>
    </source>
</evidence>
<dbReference type="PROSITE" id="PS50293">
    <property type="entry name" value="TPR_REGION"/>
    <property type="match status" value="1"/>
</dbReference>
<feature type="repeat" description="TPR" evidence="3">
    <location>
        <begin position="37"/>
        <end position="70"/>
    </location>
</feature>
<dbReference type="Proteomes" id="UP000001941">
    <property type="component" value="Chromosome"/>
</dbReference>